<reference evidence="1" key="1">
    <citation type="submission" date="2020-03" db="EMBL/GenBank/DDBJ databases">
        <title>The deep terrestrial virosphere.</title>
        <authorList>
            <person name="Holmfeldt K."/>
            <person name="Nilsson E."/>
            <person name="Simone D."/>
            <person name="Lopez-Fernandez M."/>
            <person name="Wu X."/>
            <person name="de Brujin I."/>
            <person name="Lundin D."/>
            <person name="Andersson A."/>
            <person name="Bertilsson S."/>
            <person name="Dopson M."/>
        </authorList>
    </citation>
    <scope>NUCLEOTIDE SEQUENCE</scope>
    <source>
        <strain evidence="2">MM415A01356</strain>
        <strain evidence="1">MM415B00724</strain>
    </source>
</reference>
<name>A0A6M3J0L1_9ZZZZ</name>
<dbReference type="EMBL" id="MT141482">
    <property type="protein sequence ID" value="QJA62817.1"/>
    <property type="molecule type" value="Genomic_DNA"/>
</dbReference>
<evidence type="ECO:0000313" key="2">
    <source>
        <dbReference type="EMBL" id="QJA77179.1"/>
    </source>
</evidence>
<accession>A0A6M3J0L1</accession>
<sequence length="136" mass="14958">MKKLKVLSAVLVLMLVMAFLVTPVFAQARHGLKTSRPIETTGILTDQDGNAMDYGVWIYGIEIFADEASSYLGIYDCDTATELNSATTYARDEIGEATQYDSKTKWYATPKYYSDGVGMIIFTGVGFAHYGPEPTS</sequence>
<dbReference type="EMBL" id="MT142267">
    <property type="protein sequence ID" value="QJA77179.1"/>
    <property type="molecule type" value="Genomic_DNA"/>
</dbReference>
<dbReference type="AlphaFoldDB" id="A0A6M3J0L1"/>
<protein>
    <submittedName>
        <fullName evidence="1">Uncharacterized protein</fullName>
    </submittedName>
</protein>
<organism evidence="1">
    <name type="scientific">viral metagenome</name>
    <dbReference type="NCBI Taxonomy" id="1070528"/>
    <lineage>
        <taxon>unclassified sequences</taxon>
        <taxon>metagenomes</taxon>
        <taxon>organismal metagenomes</taxon>
    </lineage>
</organism>
<proteinExistence type="predicted"/>
<evidence type="ECO:0000313" key="1">
    <source>
        <dbReference type="EMBL" id="QJA62817.1"/>
    </source>
</evidence>
<gene>
    <name evidence="2" type="ORF">MM415A01356_0023</name>
    <name evidence="1" type="ORF">MM415B00724_0020</name>
</gene>